<evidence type="ECO:0000313" key="10">
    <source>
        <dbReference type="EMBL" id="MFC5546202.1"/>
    </source>
</evidence>
<keyword evidence="11" id="KW-1185">Reference proteome</keyword>
<feature type="transmembrane region" description="Helical" evidence="8">
    <location>
        <begin position="94"/>
        <end position="110"/>
    </location>
</feature>
<evidence type="ECO:0000256" key="3">
    <source>
        <dbReference type="ARBA" id="ARBA00022692"/>
    </source>
</evidence>
<feature type="transmembrane region" description="Helical" evidence="8">
    <location>
        <begin position="349"/>
        <end position="371"/>
    </location>
</feature>
<evidence type="ECO:0000256" key="1">
    <source>
        <dbReference type="ARBA" id="ARBA00004651"/>
    </source>
</evidence>
<dbReference type="Pfam" id="PF13515">
    <property type="entry name" value="FUSC_2"/>
    <property type="match status" value="1"/>
</dbReference>
<feature type="transmembrane region" description="Helical" evidence="8">
    <location>
        <begin position="117"/>
        <end position="136"/>
    </location>
</feature>
<evidence type="ECO:0000256" key="8">
    <source>
        <dbReference type="SAM" id="Phobius"/>
    </source>
</evidence>
<evidence type="ECO:0000256" key="7">
    <source>
        <dbReference type="SAM" id="MobiDB-lite"/>
    </source>
</evidence>
<evidence type="ECO:0000256" key="4">
    <source>
        <dbReference type="ARBA" id="ARBA00022989"/>
    </source>
</evidence>
<dbReference type="PANTHER" id="PTHR30509:SF9">
    <property type="entry name" value="MULTIDRUG RESISTANCE PROTEIN MDTO"/>
    <property type="match status" value="1"/>
</dbReference>
<feature type="transmembrane region" description="Helical" evidence="8">
    <location>
        <begin position="12"/>
        <end position="36"/>
    </location>
</feature>
<accession>A0ABW0RTB8</accession>
<feature type="transmembrane region" description="Helical" evidence="8">
    <location>
        <begin position="42"/>
        <end position="60"/>
    </location>
</feature>
<keyword evidence="2" id="KW-1003">Cell membrane</keyword>
<evidence type="ECO:0000256" key="2">
    <source>
        <dbReference type="ARBA" id="ARBA00022475"/>
    </source>
</evidence>
<feature type="transmembrane region" description="Helical" evidence="8">
    <location>
        <begin position="142"/>
        <end position="162"/>
    </location>
</feature>
<comment type="subcellular location">
    <subcellularLocation>
        <location evidence="1">Cell membrane</location>
        <topology evidence="1">Multi-pass membrane protein</topology>
    </subcellularLocation>
</comment>
<evidence type="ECO:0000259" key="9">
    <source>
        <dbReference type="Pfam" id="PF13515"/>
    </source>
</evidence>
<dbReference type="Proteomes" id="UP001596055">
    <property type="component" value="Unassembled WGS sequence"/>
</dbReference>
<feature type="domain" description="Integral membrane bound transporter" evidence="9">
    <location>
        <begin position="308"/>
        <end position="434"/>
    </location>
</feature>
<feature type="transmembrane region" description="Helical" evidence="8">
    <location>
        <begin position="299"/>
        <end position="317"/>
    </location>
</feature>
<feature type="transmembrane region" description="Helical" evidence="8">
    <location>
        <begin position="377"/>
        <end position="406"/>
    </location>
</feature>
<keyword evidence="4 8" id="KW-1133">Transmembrane helix</keyword>
<feature type="compositionally biased region" description="Polar residues" evidence="7">
    <location>
        <begin position="281"/>
        <end position="293"/>
    </location>
</feature>
<organism evidence="10 11">
    <name type="scientific">Marinobacter koreensis</name>
    <dbReference type="NCBI Taxonomy" id="335974"/>
    <lineage>
        <taxon>Bacteria</taxon>
        <taxon>Pseudomonadati</taxon>
        <taxon>Pseudomonadota</taxon>
        <taxon>Gammaproteobacteria</taxon>
        <taxon>Pseudomonadales</taxon>
        <taxon>Marinobacteraceae</taxon>
        <taxon>Marinobacter</taxon>
    </lineage>
</organism>
<comment type="caution">
    <text evidence="10">The sequence shown here is derived from an EMBL/GenBank/DDBJ whole genome shotgun (WGS) entry which is preliminary data.</text>
</comment>
<proteinExistence type="inferred from homology"/>
<dbReference type="RefSeq" id="WP_248160416.1">
    <property type="nucleotide sequence ID" value="NZ_JAKZAJ010000006.1"/>
</dbReference>
<feature type="region of interest" description="Disordered" evidence="7">
    <location>
        <begin position="272"/>
        <end position="294"/>
    </location>
</feature>
<dbReference type="EMBL" id="JBHSNL010000004">
    <property type="protein sequence ID" value="MFC5546202.1"/>
    <property type="molecule type" value="Genomic_DNA"/>
</dbReference>
<dbReference type="InterPro" id="IPR049453">
    <property type="entry name" value="Memb_transporter_dom"/>
</dbReference>
<evidence type="ECO:0000256" key="5">
    <source>
        <dbReference type="ARBA" id="ARBA00023136"/>
    </source>
</evidence>
<keyword evidence="5 8" id="KW-0472">Membrane</keyword>
<evidence type="ECO:0000256" key="6">
    <source>
        <dbReference type="ARBA" id="ARBA00043993"/>
    </source>
</evidence>
<comment type="similarity">
    <text evidence="6">Belongs to the YccS/YhfK family.</text>
</comment>
<feature type="transmembrane region" description="Helical" evidence="8">
    <location>
        <begin position="418"/>
        <end position="440"/>
    </location>
</feature>
<feature type="transmembrane region" description="Helical" evidence="8">
    <location>
        <begin position="323"/>
        <end position="342"/>
    </location>
</feature>
<evidence type="ECO:0000313" key="11">
    <source>
        <dbReference type="Proteomes" id="UP001596055"/>
    </source>
</evidence>
<protein>
    <submittedName>
        <fullName evidence="10">FUSC family protein</fullName>
    </submittedName>
</protein>
<name>A0ABW0RTB8_9GAMM</name>
<keyword evidence="3 8" id="KW-0812">Transmembrane</keyword>
<sequence>MKTKLLLFDPGLIRLTFSARALVGLVLAGVICWILSNRFGLGISGVLLGVVAAQFTLLLARQPSRNQRIVTSILMIPGYWLGLILMYFASRHSLLQVFSLPLLIGLGFWSQQTRPNLSVVIMAMAWICLFAVYFHVQQGPLLWHLAAIVISVSIMMAVRFVLWRDDRPTPRSLILRSHQLILIDAAKRAVESNHIADVIGKAHRSLEPVVRSLAHHPHFNANERSTLANQRLAVEIELLQSPKQGTDIARALQDNPFASEKQLSPQLDQLTKNWDSFPEEPTQSRQNTHSPASKSARRALQVSTAVALAAFVGYLISPERWPWAVIVAMFMFFGTESSGRLLSKGIQNVAGVVLGLLLGVLLSQLLSSLWWCELAALLVMLFLAFYLIPVIYALGMAAVTALIALAFSLGGNDVSALLVIRLEEVLVGASFGVAAGLLLMPERGSSGIRQASANFLAGVANALDPDAEGPSTHTLRNDLGEVYKSAEFGPIESLFVDGSRMRAALIELARIQHLVAFQQEWSKQSPSRIDPDRFRQLAEQCRTVAAHVLDQRQASPDPIVWPADSSPQGRILAAIGASLAAISSLG</sequence>
<feature type="transmembrane region" description="Helical" evidence="8">
    <location>
        <begin position="69"/>
        <end position="88"/>
    </location>
</feature>
<reference evidence="11" key="1">
    <citation type="journal article" date="2019" name="Int. J. Syst. Evol. Microbiol.">
        <title>The Global Catalogue of Microorganisms (GCM) 10K type strain sequencing project: providing services to taxonomists for standard genome sequencing and annotation.</title>
        <authorList>
            <consortium name="The Broad Institute Genomics Platform"/>
            <consortium name="The Broad Institute Genome Sequencing Center for Infectious Disease"/>
            <person name="Wu L."/>
            <person name="Ma J."/>
        </authorList>
    </citation>
    <scope>NUCLEOTIDE SEQUENCE [LARGE SCALE GENOMIC DNA]</scope>
    <source>
        <strain evidence="11">CGMCC 4.1799</strain>
    </source>
</reference>
<gene>
    <name evidence="10" type="ORF">ACFPQA_14145</name>
</gene>
<dbReference type="PANTHER" id="PTHR30509">
    <property type="entry name" value="P-HYDROXYBENZOIC ACID EFFLUX PUMP SUBUNIT-RELATED"/>
    <property type="match status" value="1"/>
</dbReference>